<protein>
    <submittedName>
        <fullName evidence="3">NAD-dependent epimerase/dehydratase family protein</fullName>
    </submittedName>
</protein>
<evidence type="ECO:0000256" key="1">
    <source>
        <dbReference type="ARBA" id="ARBA00007637"/>
    </source>
</evidence>
<name>A0A4R8WN76_9MICO</name>
<gene>
    <name evidence="3" type="ORF">E3O19_13795</name>
</gene>
<dbReference type="InterPro" id="IPR036291">
    <property type="entry name" value="NAD(P)-bd_dom_sf"/>
</dbReference>
<dbReference type="InterPro" id="IPR001509">
    <property type="entry name" value="Epimerase_deHydtase"/>
</dbReference>
<dbReference type="SUPFAM" id="SSF51735">
    <property type="entry name" value="NAD(P)-binding Rossmann-fold domains"/>
    <property type="match status" value="1"/>
</dbReference>
<dbReference type="Pfam" id="PF01370">
    <property type="entry name" value="Epimerase"/>
    <property type="match status" value="2"/>
</dbReference>
<dbReference type="RefSeq" id="WP_134568523.1">
    <property type="nucleotide sequence ID" value="NZ_SOFP01000066.1"/>
</dbReference>
<dbReference type="Gene3D" id="3.40.50.720">
    <property type="entry name" value="NAD(P)-binding Rossmann-like Domain"/>
    <property type="match status" value="1"/>
</dbReference>
<proteinExistence type="inferred from homology"/>
<comment type="similarity">
    <text evidence="1">Belongs to the NAD(P)-dependent epimerase/dehydratase family.</text>
</comment>
<evidence type="ECO:0000313" key="3">
    <source>
        <dbReference type="EMBL" id="TFC12021.1"/>
    </source>
</evidence>
<evidence type="ECO:0000313" key="4">
    <source>
        <dbReference type="Proteomes" id="UP000298412"/>
    </source>
</evidence>
<organism evidence="3 4">
    <name type="scientific">Cryobacterium algoritolerans</name>
    <dbReference type="NCBI Taxonomy" id="1259184"/>
    <lineage>
        <taxon>Bacteria</taxon>
        <taxon>Bacillati</taxon>
        <taxon>Actinomycetota</taxon>
        <taxon>Actinomycetes</taxon>
        <taxon>Micrococcales</taxon>
        <taxon>Microbacteriaceae</taxon>
        <taxon>Cryobacterium</taxon>
    </lineage>
</organism>
<dbReference type="OrthoDB" id="9801785at2"/>
<sequence>MKLRVLVTGGAGFIGSNLTKRLVAEGHEVTVFDSLLSQIHGKRPEVTSFLYQSVVDIAHVVVGSVTSRADIARVVPGHDVIVHLAAETGTGQSMYEIDRYVETNVGGTAKILDVLANSDHDVRKMVVASSRAIYGEGQYQSENLGTVFPLSRADQDMAAGDFEVTYPGAVLPLTLVATDESSRIQPSSVYGITKHTQESMVLTVAPTLGIAPVALRYQNVYGPGQSLTNPYTGILSIFSTLIREGKEINVFEDGLESRDFVFIDDVVDATYRAIVSNGADGLAVNVGSGIATTVTEVIAGLFQAFGKEVPVRVSGNYRLGDIRHNFAGTALAVEKLDFRSQISFREGVSRFVNWVDAQPEVGGEYESSLAEMRARKLLK</sequence>
<dbReference type="AlphaFoldDB" id="A0A4R8WN76"/>
<dbReference type="EMBL" id="SOFP01000066">
    <property type="protein sequence ID" value="TFC12021.1"/>
    <property type="molecule type" value="Genomic_DNA"/>
</dbReference>
<accession>A0A4R8WN76</accession>
<dbReference type="Proteomes" id="UP000298412">
    <property type="component" value="Unassembled WGS sequence"/>
</dbReference>
<keyword evidence="4" id="KW-1185">Reference proteome</keyword>
<feature type="domain" description="NAD-dependent epimerase/dehydratase" evidence="2">
    <location>
        <begin position="178"/>
        <end position="287"/>
    </location>
</feature>
<feature type="domain" description="NAD-dependent epimerase/dehydratase" evidence="2">
    <location>
        <begin position="5"/>
        <end position="144"/>
    </location>
</feature>
<evidence type="ECO:0000259" key="2">
    <source>
        <dbReference type="Pfam" id="PF01370"/>
    </source>
</evidence>
<comment type="caution">
    <text evidence="3">The sequence shown here is derived from an EMBL/GenBank/DDBJ whole genome shotgun (WGS) entry which is preliminary data.</text>
</comment>
<dbReference type="PANTHER" id="PTHR43000">
    <property type="entry name" value="DTDP-D-GLUCOSE 4,6-DEHYDRATASE-RELATED"/>
    <property type="match status" value="1"/>
</dbReference>
<reference evidence="3 4" key="1">
    <citation type="submission" date="2019-03" db="EMBL/GenBank/DDBJ databases">
        <title>Genomics of glacier-inhabiting Cryobacterium strains.</title>
        <authorList>
            <person name="Liu Q."/>
            <person name="Xin Y.-H."/>
        </authorList>
    </citation>
    <scope>NUCLEOTIDE SEQUENCE [LARGE SCALE GENOMIC DNA]</scope>
    <source>
        <strain evidence="3 4">MDT1-3</strain>
    </source>
</reference>